<dbReference type="InterPro" id="IPR007944">
    <property type="entry name" value="FlhC"/>
</dbReference>
<evidence type="ECO:0000256" key="8">
    <source>
        <dbReference type="ARBA" id="ARBA00023163"/>
    </source>
</evidence>
<dbReference type="SUPFAM" id="SSF160930">
    <property type="entry name" value="FlhC-like"/>
    <property type="match status" value="1"/>
</dbReference>
<comment type="similarity">
    <text evidence="9 10">Belongs to the FlhC family.</text>
</comment>
<proteinExistence type="inferred from homology"/>
<feature type="binding site" evidence="9">
    <location>
        <position position="137"/>
    </location>
    <ligand>
        <name>Zn(2+)</name>
        <dbReference type="ChEBI" id="CHEBI:29105"/>
    </ligand>
</feature>
<evidence type="ECO:0000256" key="6">
    <source>
        <dbReference type="ARBA" id="ARBA00023125"/>
    </source>
</evidence>
<dbReference type="PIRSF" id="PIRSF003159">
    <property type="entry name" value="FlhC"/>
    <property type="match status" value="1"/>
</dbReference>
<comment type="subunit">
    <text evidence="9">Heterohexamer composed of two FlhC and four FlhD subunits. Each FlhC binds a FlhD dimer, forming a heterotrimer, and a hexamer assembles by dimerization of two heterotrimers.</text>
</comment>
<evidence type="ECO:0000256" key="10">
    <source>
        <dbReference type="PIRNR" id="PIRNR003159"/>
    </source>
</evidence>
<evidence type="ECO:0000256" key="4">
    <source>
        <dbReference type="ARBA" id="ARBA00022833"/>
    </source>
</evidence>
<dbReference type="RefSeq" id="WP_376943633.1">
    <property type="nucleotide sequence ID" value="NZ_CP171449.1"/>
</dbReference>
<keyword evidence="4 9" id="KW-0862">Zinc</keyword>
<protein>
    <recommendedName>
        <fullName evidence="9 10">Flagellar transcriptional regulator FlhC</fullName>
    </recommendedName>
</protein>
<dbReference type="Pfam" id="PF05280">
    <property type="entry name" value="FlhC"/>
    <property type="match status" value="1"/>
</dbReference>
<feature type="binding site" evidence="9">
    <location>
        <position position="160"/>
    </location>
    <ligand>
        <name>Zn(2+)</name>
        <dbReference type="ChEBI" id="CHEBI:29105"/>
    </ligand>
</feature>
<evidence type="ECO:0000256" key="5">
    <source>
        <dbReference type="ARBA" id="ARBA00023015"/>
    </source>
</evidence>
<dbReference type="Proteomes" id="UP001589891">
    <property type="component" value="Unassembled WGS sequence"/>
</dbReference>
<feature type="binding site" evidence="9">
    <location>
        <position position="157"/>
    </location>
    <ligand>
        <name>Zn(2+)</name>
        <dbReference type="ChEBI" id="CHEBI:29105"/>
    </ligand>
</feature>
<keyword evidence="8 9" id="KW-0804">Transcription</keyword>
<comment type="cofactor">
    <cofactor evidence="9">
        <name>Zn(2+)</name>
        <dbReference type="ChEBI" id="CHEBI:29105"/>
    </cofactor>
    <text evidence="9">Binds 1 zinc ion per subunit.</text>
</comment>
<keyword evidence="6 9" id="KW-0238">DNA-binding</keyword>
<organism evidence="11 12">
    <name type="scientific">Azorhizophilus paspali</name>
    <name type="common">Azotobacter paspali</name>
    <dbReference type="NCBI Taxonomy" id="69963"/>
    <lineage>
        <taxon>Bacteria</taxon>
        <taxon>Pseudomonadati</taxon>
        <taxon>Pseudomonadota</taxon>
        <taxon>Gammaproteobacteria</taxon>
        <taxon>Pseudomonadales</taxon>
        <taxon>Pseudomonadaceae</taxon>
        <taxon>Azorhizophilus</taxon>
    </lineage>
</organism>
<keyword evidence="1 9" id="KW-0963">Cytoplasm</keyword>
<keyword evidence="2 9" id="KW-0479">Metal-binding</keyword>
<evidence type="ECO:0000256" key="2">
    <source>
        <dbReference type="ARBA" id="ARBA00022723"/>
    </source>
</evidence>
<sequence>MTEKSLLNEMMQVQLAIELIELGARLQVLETETDLSRGRLIRLYKELRGVSPPKGMLPFSTDWFVTWLPNIHSSLFYGIYRNLKEQCGCERMEAFVKAFRLYLEQVSLDDAEFVLGLTRAWTLVRFFESGMLEMVRCTCCSGKFVVHAHAPARDFVCGICQPPSRAGKTRKRREIELLAAAAGPMLPGACAEG</sequence>
<gene>
    <name evidence="9 11" type="primary">flhC</name>
    <name evidence="11" type="ORF">ACFFGX_05535</name>
</gene>
<dbReference type="HAMAP" id="MF_01891">
    <property type="entry name" value="FhlC"/>
    <property type="match status" value="1"/>
</dbReference>
<comment type="subcellular location">
    <subcellularLocation>
        <location evidence="9 10">Cytoplasm</location>
    </subcellularLocation>
</comment>
<keyword evidence="11" id="KW-0282">Flagellum</keyword>
<dbReference type="EMBL" id="JBHLSS010000036">
    <property type="protein sequence ID" value="MFC0709076.1"/>
    <property type="molecule type" value="Genomic_DNA"/>
</dbReference>
<dbReference type="NCBIfam" id="NF009365">
    <property type="entry name" value="PRK12722.1"/>
    <property type="match status" value="1"/>
</dbReference>
<evidence type="ECO:0000256" key="9">
    <source>
        <dbReference type="HAMAP-Rule" id="MF_01891"/>
    </source>
</evidence>
<evidence type="ECO:0000256" key="1">
    <source>
        <dbReference type="ARBA" id="ARBA00022490"/>
    </source>
</evidence>
<keyword evidence="11" id="KW-0966">Cell projection</keyword>
<comment type="function">
    <text evidence="9">Functions in complex with FlhD as a master transcriptional regulator that regulates transcription of several flagellar and non-flagellar operons by binding to their promoter region. Activates expression of class 2 flagellar genes, including fliA, which is a flagellum-specific sigma factor that turns on the class 3 genes. Also regulates genes whose products function in a variety of physiological pathways.</text>
</comment>
<evidence type="ECO:0000313" key="11">
    <source>
        <dbReference type="EMBL" id="MFC0709076.1"/>
    </source>
</evidence>
<keyword evidence="5 9" id="KW-0805">Transcription regulation</keyword>
<keyword evidence="11" id="KW-0969">Cilium</keyword>
<feature type="binding site" evidence="9">
    <location>
        <position position="140"/>
    </location>
    <ligand>
        <name>Zn(2+)</name>
        <dbReference type="ChEBI" id="CHEBI:29105"/>
    </ligand>
</feature>
<name>A0ABV6SIY8_AZOPA</name>
<keyword evidence="3 9" id="KW-1005">Bacterial flagellum biogenesis</keyword>
<keyword evidence="12" id="KW-1185">Reference proteome</keyword>
<reference evidence="11 12" key="1">
    <citation type="submission" date="2024-09" db="EMBL/GenBank/DDBJ databases">
        <authorList>
            <person name="Sun Q."/>
            <person name="Mori K."/>
        </authorList>
    </citation>
    <scope>NUCLEOTIDE SEQUENCE [LARGE SCALE GENOMIC DNA]</scope>
    <source>
        <strain evidence="11 12">NCAIM B.01794</strain>
    </source>
</reference>
<accession>A0ABV6SIY8</accession>
<evidence type="ECO:0000313" key="12">
    <source>
        <dbReference type="Proteomes" id="UP001589891"/>
    </source>
</evidence>
<comment type="caution">
    <text evidence="11">The sequence shown here is derived from an EMBL/GenBank/DDBJ whole genome shotgun (WGS) entry which is preliminary data.</text>
</comment>
<evidence type="ECO:0000256" key="3">
    <source>
        <dbReference type="ARBA" id="ARBA00022795"/>
    </source>
</evidence>
<evidence type="ECO:0000256" key="7">
    <source>
        <dbReference type="ARBA" id="ARBA00023159"/>
    </source>
</evidence>
<keyword evidence="7 9" id="KW-0010">Activator</keyword>